<dbReference type="Gene3D" id="2.40.10.270">
    <property type="entry name" value="Bacteriophage SPP1 head-tail adaptor protein"/>
    <property type="match status" value="1"/>
</dbReference>
<dbReference type="EMBL" id="CP035727">
    <property type="protein sequence ID" value="QIW22704.1"/>
    <property type="molecule type" value="Genomic_DNA"/>
</dbReference>
<sequence>MTFFELDNRPDELDKRLVFQIKDEDAKSPDGDPIEGYKDYFTVWGSFTFLKGRKYFEAAAANSEIQGETEIRYRADVNADMKIKYKNTIYDIVSVIPTEKHTLSIMWKRGGMNG</sequence>
<protein>
    <submittedName>
        <fullName evidence="1">Phage head closure protein</fullName>
    </submittedName>
</protein>
<reference evidence="2" key="1">
    <citation type="submission" date="2019-02" db="EMBL/GenBank/DDBJ databases">
        <title>Structural and Functional analysis of Lanthipeptide from Bacillus thuringiensis serovar andalousiensis B23193.</title>
        <authorList>
            <person name="Andreeva J.V."/>
            <person name="Grigoreva A."/>
        </authorList>
    </citation>
    <scope>NUCLEOTIDE SEQUENCE [LARGE SCALE GENOMIC DNA]</scope>
    <source>
        <strain evidence="2">B23193</strain>
    </source>
</reference>
<name>A0A6H0TSR9_BACTU</name>
<dbReference type="AlphaFoldDB" id="A0A6H0TSR9"/>
<evidence type="ECO:0000313" key="1">
    <source>
        <dbReference type="EMBL" id="QIW22704.1"/>
    </source>
</evidence>
<dbReference type="Proteomes" id="UP000501374">
    <property type="component" value="Chromosome"/>
</dbReference>
<evidence type="ECO:0000313" key="2">
    <source>
        <dbReference type="Proteomes" id="UP000501374"/>
    </source>
</evidence>
<dbReference type="InterPro" id="IPR038666">
    <property type="entry name" value="SSP1_head-tail_sf"/>
</dbReference>
<dbReference type="InterPro" id="IPR008767">
    <property type="entry name" value="Phage_SPP1_head-tail_adaptor"/>
</dbReference>
<dbReference type="Pfam" id="PF05521">
    <property type="entry name" value="Phage_HCP"/>
    <property type="match status" value="1"/>
</dbReference>
<dbReference type="NCBIfam" id="TIGR01563">
    <property type="entry name" value="gp16_SPP1"/>
    <property type="match status" value="1"/>
</dbReference>
<organism evidence="1 2">
    <name type="scientific">Bacillus thuringiensis serovar andalousiensis</name>
    <dbReference type="NCBI Taxonomy" id="257985"/>
    <lineage>
        <taxon>Bacteria</taxon>
        <taxon>Bacillati</taxon>
        <taxon>Bacillota</taxon>
        <taxon>Bacilli</taxon>
        <taxon>Bacillales</taxon>
        <taxon>Bacillaceae</taxon>
        <taxon>Bacillus</taxon>
        <taxon>Bacillus cereus group</taxon>
    </lineage>
</organism>
<proteinExistence type="predicted"/>
<gene>
    <name evidence="1" type="ORF">EVG22_31640</name>
</gene>
<accession>A0A6H0TSR9</accession>